<keyword evidence="2" id="KW-0963">Cytoplasm</keyword>
<evidence type="ECO:0000256" key="3">
    <source>
        <dbReference type="ARBA" id="ARBA00023212"/>
    </source>
</evidence>
<dbReference type="FunFam" id="1.25.10.10:FF:000137">
    <property type="entry name" value="Protein MOR1"/>
    <property type="match status" value="1"/>
</dbReference>
<reference evidence="6 7" key="2">
    <citation type="submission" date="2020-07" db="EMBL/GenBank/DDBJ databases">
        <title>Genome assembly of wild tea tree DASZ reveals pedigree and selection history of tea varieties.</title>
        <authorList>
            <person name="Zhang W."/>
        </authorList>
    </citation>
    <scope>NUCLEOTIDE SEQUENCE [LARGE SCALE GENOMIC DNA]</scope>
    <source>
        <strain evidence="7">cv. G240</strain>
        <tissue evidence="6">Leaf</tissue>
    </source>
</reference>
<feature type="region of interest" description="Disordered" evidence="4">
    <location>
        <begin position="21"/>
        <end position="109"/>
    </location>
</feature>
<evidence type="ECO:0000313" key="7">
    <source>
        <dbReference type="Proteomes" id="UP000593564"/>
    </source>
</evidence>
<dbReference type="Gene3D" id="1.25.10.10">
    <property type="entry name" value="Leucine-rich Repeat Variant"/>
    <property type="match status" value="3"/>
</dbReference>
<feature type="domain" description="TOG" evidence="5">
    <location>
        <begin position="367"/>
        <end position="600"/>
    </location>
</feature>
<dbReference type="GO" id="GO:0051010">
    <property type="term" value="F:microtubule plus-end binding"/>
    <property type="evidence" value="ECO:0007669"/>
    <property type="project" value="InterPro"/>
</dbReference>
<dbReference type="EMBL" id="JACBKZ010000008">
    <property type="protein sequence ID" value="KAF5943764.1"/>
    <property type="molecule type" value="Genomic_DNA"/>
</dbReference>
<name>A0A7J7GWC5_CAMSI</name>
<feature type="compositionally biased region" description="Low complexity" evidence="4">
    <location>
        <begin position="613"/>
        <end position="624"/>
    </location>
</feature>
<evidence type="ECO:0000313" key="6">
    <source>
        <dbReference type="EMBL" id="KAF5943764.1"/>
    </source>
</evidence>
<dbReference type="FunFam" id="1.25.10.10:FF:000121">
    <property type="entry name" value="Protein MOR1"/>
    <property type="match status" value="1"/>
</dbReference>
<dbReference type="AlphaFoldDB" id="A0A7J7GWC5"/>
<dbReference type="GO" id="GO:0061863">
    <property type="term" value="F:microtubule plus end polymerase"/>
    <property type="evidence" value="ECO:0007669"/>
    <property type="project" value="InterPro"/>
</dbReference>
<evidence type="ECO:0000259" key="5">
    <source>
        <dbReference type="SMART" id="SM01349"/>
    </source>
</evidence>
<dbReference type="Pfam" id="PF21041">
    <property type="entry name" value="XMAP215_CLASP_TOG"/>
    <property type="match status" value="2"/>
</dbReference>
<keyword evidence="7" id="KW-1185">Reference proteome</keyword>
<dbReference type="GO" id="GO:0030951">
    <property type="term" value="P:establishment or maintenance of microtubule cytoskeleton polarity"/>
    <property type="evidence" value="ECO:0007669"/>
    <property type="project" value="InterPro"/>
</dbReference>
<proteinExistence type="predicted"/>
<feature type="domain" description="TOG" evidence="5">
    <location>
        <begin position="695"/>
        <end position="931"/>
    </location>
</feature>
<feature type="region of interest" description="Disordered" evidence="4">
    <location>
        <begin position="613"/>
        <end position="639"/>
    </location>
</feature>
<evidence type="ECO:0000256" key="2">
    <source>
        <dbReference type="ARBA" id="ARBA00022490"/>
    </source>
</evidence>
<reference evidence="7" key="1">
    <citation type="journal article" date="2020" name="Nat. Commun.">
        <title>Genome assembly of wild tea tree DASZ reveals pedigree and selection history of tea varieties.</title>
        <authorList>
            <person name="Zhang W."/>
            <person name="Zhang Y."/>
            <person name="Qiu H."/>
            <person name="Guo Y."/>
            <person name="Wan H."/>
            <person name="Zhang X."/>
            <person name="Scossa F."/>
            <person name="Alseekh S."/>
            <person name="Zhang Q."/>
            <person name="Wang P."/>
            <person name="Xu L."/>
            <person name="Schmidt M.H."/>
            <person name="Jia X."/>
            <person name="Li D."/>
            <person name="Zhu A."/>
            <person name="Guo F."/>
            <person name="Chen W."/>
            <person name="Ni D."/>
            <person name="Usadel B."/>
            <person name="Fernie A.R."/>
            <person name="Wen W."/>
        </authorList>
    </citation>
    <scope>NUCLEOTIDE SEQUENCE [LARGE SCALE GENOMIC DNA]</scope>
    <source>
        <strain evidence="7">cv. G240</strain>
    </source>
</reference>
<dbReference type="InterPro" id="IPR034085">
    <property type="entry name" value="TOG"/>
</dbReference>
<dbReference type="InterPro" id="IPR045110">
    <property type="entry name" value="XMAP215"/>
</dbReference>
<organism evidence="6 7">
    <name type="scientific">Camellia sinensis</name>
    <name type="common">Tea plant</name>
    <name type="synonym">Thea sinensis</name>
    <dbReference type="NCBI Taxonomy" id="4442"/>
    <lineage>
        <taxon>Eukaryota</taxon>
        <taxon>Viridiplantae</taxon>
        <taxon>Streptophyta</taxon>
        <taxon>Embryophyta</taxon>
        <taxon>Tracheophyta</taxon>
        <taxon>Spermatophyta</taxon>
        <taxon>Magnoliopsida</taxon>
        <taxon>eudicotyledons</taxon>
        <taxon>Gunneridae</taxon>
        <taxon>Pentapetalae</taxon>
        <taxon>asterids</taxon>
        <taxon>Ericales</taxon>
        <taxon>Theaceae</taxon>
        <taxon>Camellia</taxon>
    </lineage>
</organism>
<keyword evidence="3" id="KW-0206">Cytoskeleton</keyword>
<evidence type="ECO:0000256" key="4">
    <source>
        <dbReference type="SAM" id="MobiDB-lite"/>
    </source>
</evidence>
<dbReference type="InterPro" id="IPR016024">
    <property type="entry name" value="ARM-type_fold"/>
</dbReference>
<evidence type="ECO:0000256" key="1">
    <source>
        <dbReference type="ARBA" id="ARBA00004245"/>
    </source>
</evidence>
<accession>A0A7J7GWC5</accession>
<protein>
    <recommendedName>
        <fullName evidence="5">TOG domain-containing protein</fullName>
    </recommendedName>
</protein>
<dbReference type="SUPFAM" id="SSF48371">
    <property type="entry name" value="ARM repeat"/>
    <property type="match status" value="1"/>
</dbReference>
<dbReference type="SMART" id="SM01349">
    <property type="entry name" value="TOG"/>
    <property type="match status" value="3"/>
</dbReference>
<dbReference type="GO" id="GO:0007051">
    <property type="term" value="P:spindle organization"/>
    <property type="evidence" value="ECO:0007669"/>
    <property type="project" value="InterPro"/>
</dbReference>
<dbReference type="FunFam" id="1.25.10.10:FF:000165">
    <property type="entry name" value="Protein MOR1"/>
    <property type="match status" value="1"/>
</dbReference>
<dbReference type="GO" id="GO:0046785">
    <property type="term" value="P:microtubule polymerization"/>
    <property type="evidence" value="ECO:0007669"/>
    <property type="project" value="InterPro"/>
</dbReference>
<feature type="compositionally biased region" description="Polar residues" evidence="4">
    <location>
        <begin position="32"/>
        <end position="59"/>
    </location>
</feature>
<gene>
    <name evidence="6" type="ORF">HYC85_017841</name>
</gene>
<comment type="subcellular location">
    <subcellularLocation>
        <location evidence="1">Cytoplasm</location>
        <location evidence="1">Cytoskeleton</location>
    </subcellularLocation>
</comment>
<sequence length="1018" mass="112402">MRPLEKLLEKLDDVRRKKLSEMIGGSGAGPVGTSSVAVHTSSGNISSVEASEGSFTRRSAASMLSGKKHVQAAPASKKGGAVKSGVNKKGDAAGQLKTSKPVEPEDVEPADMTLEEIESRLGSIVQADSVSKLKSAVWKERLEAIVSFKEQVEGIEELDRSAEVLIRLLCAVPGWSEKNVQVQQQVVDVITHIAASASKFPKKCVVLCLLGISERVADIKTRAHAMKCLTTFSEAVGPGFIFERLFKILKEHKNPKVLSEGILWMVSAVEDFGVSHLKLKDLIDFCKDTGLQSSAAGTRNATIKLIGALHKVVGPDIKGFLADIKPALLSALVAEYEKNPFEGASAVPKKTIKVLEFTSSLSGGGLDSLPREDISGKITPMLLKGFESTDWKVRLESIEAVNKILEEANKRIQPTGTVELFGALRGRLYDSNKNLVMAALSAVGAVASAMGPAVEKSSKGILSDVLKCIGDNKKHMRESTLTTLDSWLAAVHLDKMMPCLTAALMDAKLGAEGRKDLFDWVSKQLSGLNDMVDAIHLLKPTAFAMMDKSAEVRKAAEVCIGEILRVCGQGTVSKNMKDIHGPALAIVLERLKQYGAFQETFELAKELSTGLTSKSSSKVGKSSSNGHGDCLPKHGSRPVSSRIVSTKVLRPESIMSVHDITIQSQALLNVKDSSKADRERLVVRKFKFEEPRFEQIHDLENDLMKYFREDLHRRLLSTDFKQQIDGIEMLYKALRSIEKEIVEILDILLRWFVLRFCESNTTCLLKVLEFLPELFDTLRSKGYMMTESEAAIFLPCLIEKSGHNIEKVREKMRELIKQIIHAFSAAKTFPYVLEGLRSRNNRTRIECVDLVGFLIDNHGAEIVGQLKSLQLVASLTAERDGEIRKAALNTLATGYKIFGDDIWRYVGKLTEAQRSVLDDRFKWKARDMDKRNEGKPGEARAVFRRSVREMGLMQQNKVVKFHGLYLAQSLLGRILPILSFTWRGIQFPKQLLVHMALLTGMKPLKSLNMAPLSSLLKE</sequence>
<dbReference type="InterPro" id="IPR011989">
    <property type="entry name" value="ARM-like"/>
</dbReference>
<feature type="domain" description="TOG" evidence="5">
    <location>
        <begin position="111"/>
        <end position="345"/>
    </location>
</feature>
<dbReference type="GO" id="GO:0005856">
    <property type="term" value="C:cytoskeleton"/>
    <property type="evidence" value="ECO:0007669"/>
    <property type="project" value="UniProtKB-SubCell"/>
</dbReference>
<dbReference type="InterPro" id="IPR048491">
    <property type="entry name" value="XMAP215_CLASP_TOG"/>
</dbReference>
<comment type="caution">
    <text evidence="6">The sequence shown here is derived from an EMBL/GenBank/DDBJ whole genome shotgun (WGS) entry which is preliminary data.</text>
</comment>
<dbReference type="PANTHER" id="PTHR12609">
    <property type="entry name" value="MICROTUBULE ASSOCIATED PROTEIN XMAP215"/>
    <property type="match status" value="1"/>
</dbReference>
<dbReference type="Proteomes" id="UP000593564">
    <property type="component" value="Unassembled WGS sequence"/>
</dbReference>